<gene>
    <name evidence="7" type="ORF">H9703_07770</name>
</gene>
<evidence type="ECO:0000256" key="2">
    <source>
        <dbReference type="ARBA" id="ARBA00022475"/>
    </source>
</evidence>
<dbReference type="Pfam" id="PF02653">
    <property type="entry name" value="BPD_transp_2"/>
    <property type="match status" value="1"/>
</dbReference>
<protein>
    <submittedName>
        <fullName evidence="7">ABC transporter permease</fullName>
    </submittedName>
</protein>
<accession>A0A9D2P9C6</accession>
<evidence type="ECO:0000256" key="5">
    <source>
        <dbReference type="ARBA" id="ARBA00023136"/>
    </source>
</evidence>
<dbReference type="EMBL" id="DWWN01000051">
    <property type="protein sequence ID" value="HJC46009.1"/>
    <property type="molecule type" value="Genomic_DNA"/>
</dbReference>
<feature type="transmembrane region" description="Helical" evidence="6">
    <location>
        <begin position="258"/>
        <end position="278"/>
    </location>
</feature>
<evidence type="ECO:0000256" key="1">
    <source>
        <dbReference type="ARBA" id="ARBA00004651"/>
    </source>
</evidence>
<dbReference type="Proteomes" id="UP000823906">
    <property type="component" value="Unassembled WGS sequence"/>
</dbReference>
<feature type="transmembrane region" description="Helical" evidence="6">
    <location>
        <begin position="20"/>
        <end position="41"/>
    </location>
</feature>
<dbReference type="AlphaFoldDB" id="A0A9D2P9C6"/>
<keyword evidence="4 6" id="KW-1133">Transmembrane helix</keyword>
<name>A0A9D2P9C6_9FIRM</name>
<dbReference type="PANTHER" id="PTHR47089">
    <property type="entry name" value="ABC TRANSPORTER, PERMEASE PROTEIN"/>
    <property type="match status" value="1"/>
</dbReference>
<feature type="transmembrane region" description="Helical" evidence="6">
    <location>
        <begin position="209"/>
        <end position="228"/>
    </location>
</feature>
<dbReference type="InterPro" id="IPR001851">
    <property type="entry name" value="ABC_transp_permease"/>
</dbReference>
<sequence>MDKKKMLSRDGKGRSAFVSVLAALLCILIGLACGYLVLLAINAEHAWTDGFVRILMGGFYDAPYGVGRTLANAAPLVMTGLSVAFAFKTGLFNIGAAGQYTLGAYGALYCAIILHLPWYVSLIVSAVLGGLWGAIPGLFKAYLNINEVITSIMFNWIALYLVNEVIYAGGTGPMYDARNTRTLNLRRMEGAEGVTIPDFGLNDMFQTNSTTIAIFLAIVVAIVIWVILDKTTFGYELKAVGLNKNAARYAGINEKKNLVLSMVIAGALAGFGAGLYYLSGVSEWNPLNSTTLPAMGFNGISVALLASSNPIGTIFSALFISHITVGGSFLSTRYYPTEIADLISGIIIYLCAFSMLFRGRIAKLLSGGKRADKSGEKEG</sequence>
<reference evidence="7" key="2">
    <citation type="submission" date="2021-04" db="EMBL/GenBank/DDBJ databases">
        <authorList>
            <person name="Gilroy R."/>
        </authorList>
    </citation>
    <scope>NUCLEOTIDE SEQUENCE</scope>
    <source>
        <strain evidence="7">ChiSjej5B23-2810</strain>
    </source>
</reference>
<feature type="transmembrane region" description="Helical" evidence="6">
    <location>
        <begin position="69"/>
        <end position="87"/>
    </location>
</feature>
<feature type="transmembrane region" description="Helical" evidence="6">
    <location>
        <begin position="342"/>
        <end position="361"/>
    </location>
</feature>
<feature type="transmembrane region" description="Helical" evidence="6">
    <location>
        <begin position="94"/>
        <end position="114"/>
    </location>
</feature>
<keyword evidence="2" id="KW-1003">Cell membrane</keyword>
<dbReference type="GO" id="GO:0005886">
    <property type="term" value="C:plasma membrane"/>
    <property type="evidence" value="ECO:0007669"/>
    <property type="project" value="UniProtKB-SubCell"/>
</dbReference>
<reference evidence="7" key="1">
    <citation type="journal article" date="2021" name="PeerJ">
        <title>Extensive microbial diversity within the chicken gut microbiome revealed by metagenomics and culture.</title>
        <authorList>
            <person name="Gilroy R."/>
            <person name="Ravi A."/>
            <person name="Getino M."/>
            <person name="Pursley I."/>
            <person name="Horton D.L."/>
            <person name="Alikhan N.F."/>
            <person name="Baker D."/>
            <person name="Gharbi K."/>
            <person name="Hall N."/>
            <person name="Watson M."/>
            <person name="Adriaenssens E.M."/>
            <person name="Foster-Nyarko E."/>
            <person name="Jarju S."/>
            <person name="Secka A."/>
            <person name="Antonio M."/>
            <person name="Oren A."/>
            <person name="Chaudhuri R.R."/>
            <person name="La Ragione R."/>
            <person name="Hildebrand F."/>
            <person name="Pallen M.J."/>
        </authorList>
    </citation>
    <scope>NUCLEOTIDE SEQUENCE</scope>
    <source>
        <strain evidence="7">ChiSjej5B23-2810</strain>
    </source>
</reference>
<dbReference type="PANTHER" id="PTHR47089:SF1">
    <property type="entry name" value="GUANOSINE ABC TRANSPORTER PERMEASE PROTEIN NUPP"/>
    <property type="match status" value="1"/>
</dbReference>
<organism evidence="7 8">
    <name type="scientific">Candidatus Faecalibacterium faecigallinarum</name>
    <dbReference type="NCBI Taxonomy" id="2838577"/>
    <lineage>
        <taxon>Bacteria</taxon>
        <taxon>Bacillati</taxon>
        <taxon>Bacillota</taxon>
        <taxon>Clostridia</taxon>
        <taxon>Eubacteriales</taxon>
        <taxon>Oscillospiraceae</taxon>
        <taxon>Faecalibacterium</taxon>
    </lineage>
</organism>
<comment type="caution">
    <text evidence="7">The sequence shown here is derived from an EMBL/GenBank/DDBJ whole genome shotgun (WGS) entry which is preliminary data.</text>
</comment>
<evidence type="ECO:0000313" key="7">
    <source>
        <dbReference type="EMBL" id="HJC46009.1"/>
    </source>
</evidence>
<evidence type="ECO:0000256" key="6">
    <source>
        <dbReference type="SAM" id="Phobius"/>
    </source>
</evidence>
<comment type="subcellular location">
    <subcellularLocation>
        <location evidence="1">Cell membrane</location>
        <topology evidence="1">Multi-pass membrane protein</topology>
    </subcellularLocation>
</comment>
<dbReference type="CDD" id="cd06580">
    <property type="entry name" value="TM_PBP1_transp_TpRbsC_like"/>
    <property type="match status" value="1"/>
</dbReference>
<evidence type="ECO:0000256" key="4">
    <source>
        <dbReference type="ARBA" id="ARBA00022989"/>
    </source>
</evidence>
<dbReference type="GO" id="GO:0022857">
    <property type="term" value="F:transmembrane transporter activity"/>
    <property type="evidence" value="ECO:0007669"/>
    <property type="project" value="InterPro"/>
</dbReference>
<evidence type="ECO:0000313" key="8">
    <source>
        <dbReference type="Proteomes" id="UP000823906"/>
    </source>
</evidence>
<feature type="transmembrane region" description="Helical" evidence="6">
    <location>
        <begin position="120"/>
        <end position="139"/>
    </location>
</feature>
<keyword evidence="3 6" id="KW-0812">Transmembrane</keyword>
<feature type="transmembrane region" description="Helical" evidence="6">
    <location>
        <begin position="151"/>
        <end position="170"/>
    </location>
</feature>
<keyword evidence="5 6" id="KW-0472">Membrane</keyword>
<evidence type="ECO:0000256" key="3">
    <source>
        <dbReference type="ARBA" id="ARBA00022692"/>
    </source>
</evidence>
<proteinExistence type="predicted"/>
<dbReference type="PROSITE" id="PS51257">
    <property type="entry name" value="PROKAR_LIPOPROTEIN"/>
    <property type="match status" value="1"/>
</dbReference>